<gene>
    <name evidence="11" type="ORF">KC729_00515</name>
</gene>
<dbReference type="SUPFAM" id="SSF51735">
    <property type="entry name" value="NAD(P)-binding Rossmann-fold domains"/>
    <property type="match status" value="1"/>
</dbReference>
<comment type="caution">
    <text evidence="11">The sequence shown here is derived from an EMBL/GenBank/DDBJ whole genome shotgun (WGS) entry which is preliminary data.</text>
</comment>
<dbReference type="InterPro" id="IPR003280">
    <property type="entry name" value="2pore_dom_K_chnl"/>
</dbReference>
<sequence>MGDVVAPKHRSGRDRHNRNAWPPGVRRIVSIILGTWIIVTIGTLGYVLIEHWDVVDALYMTVITLTTVGYGEVRPLSEVGRIFTTLLIVAGVGMLAYAASVVGAFFLDGTFTFFLRRRRLNKRIAKLDQHCIVCGYGRTGRQVVTVLEARGIPFVVIDQIPEKVESLFADGAAAIVGNAHDNEVLEEAGIARAQALIACASDDAENVFITLSARSMRPDLNIVARAEDQASEPKLRRAGAAQVVTPYVFAGDRLVAAAYRPSVIEFFDTHIRGLSGYDIREISVKEGASVENRTLAEIQIRPDFQTTVLAIRRADGTFLPNPSSDARLGPGDTLLGFGPVDKLEQLERTCQ</sequence>
<evidence type="ECO:0000256" key="7">
    <source>
        <dbReference type="ARBA" id="ARBA00023303"/>
    </source>
</evidence>
<dbReference type="InterPro" id="IPR036291">
    <property type="entry name" value="NAD(P)-bd_dom_sf"/>
</dbReference>
<dbReference type="PRINTS" id="PR01333">
    <property type="entry name" value="2POREKCHANEL"/>
</dbReference>
<evidence type="ECO:0000256" key="6">
    <source>
        <dbReference type="ARBA" id="ARBA00023136"/>
    </source>
</evidence>
<dbReference type="InterPro" id="IPR050721">
    <property type="entry name" value="Trk_Ktr_HKT_K-transport"/>
</dbReference>
<dbReference type="GO" id="GO:0005267">
    <property type="term" value="F:potassium channel activity"/>
    <property type="evidence" value="ECO:0007669"/>
    <property type="project" value="InterPro"/>
</dbReference>
<dbReference type="Gene3D" id="1.10.287.70">
    <property type="match status" value="1"/>
</dbReference>
<feature type="transmembrane region" description="Helical" evidence="8">
    <location>
        <begin position="82"/>
        <end position="115"/>
    </location>
</feature>
<dbReference type="InterPro" id="IPR013099">
    <property type="entry name" value="K_chnl_dom"/>
</dbReference>
<keyword evidence="6 8" id="KW-0472">Membrane</keyword>
<keyword evidence="7 11" id="KW-0407">Ion channel</keyword>
<dbReference type="PANTHER" id="PTHR43833">
    <property type="entry name" value="POTASSIUM CHANNEL PROTEIN 2-RELATED-RELATED"/>
    <property type="match status" value="1"/>
</dbReference>
<evidence type="ECO:0000256" key="8">
    <source>
        <dbReference type="SAM" id="Phobius"/>
    </source>
</evidence>
<dbReference type="Pfam" id="PF07885">
    <property type="entry name" value="Ion_trans_2"/>
    <property type="match status" value="1"/>
</dbReference>
<reference evidence="11" key="2">
    <citation type="journal article" date="2021" name="Microbiome">
        <title>Successional dynamics and alternative stable states in a saline activated sludge microbial community over 9 years.</title>
        <authorList>
            <person name="Wang Y."/>
            <person name="Ye J."/>
            <person name="Ju F."/>
            <person name="Liu L."/>
            <person name="Boyd J.A."/>
            <person name="Deng Y."/>
            <person name="Parks D.H."/>
            <person name="Jiang X."/>
            <person name="Yin X."/>
            <person name="Woodcroft B.J."/>
            <person name="Tyson G.W."/>
            <person name="Hugenholtz P."/>
            <person name="Polz M.F."/>
            <person name="Zhang T."/>
        </authorList>
    </citation>
    <scope>NUCLEOTIDE SEQUENCE</scope>
    <source>
        <strain evidence="11">HKST-UBA01</strain>
    </source>
</reference>
<evidence type="ECO:0000256" key="2">
    <source>
        <dbReference type="ARBA" id="ARBA00022448"/>
    </source>
</evidence>
<evidence type="ECO:0000256" key="4">
    <source>
        <dbReference type="ARBA" id="ARBA00022989"/>
    </source>
</evidence>
<evidence type="ECO:0000256" key="1">
    <source>
        <dbReference type="ARBA" id="ARBA00004651"/>
    </source>
</evidence>
<dbReference type="InterPro" id="IPR036721">
    <property type="entry name" value="RCK_C_sf"/>
</dbReference>
<protein>
    <submittedName>
        <fullName evidence="11">Potassium channel protein</fullName>
    </submittedName>
</protein>
<evidence type="ECO:0000256" key="5">
    <source>
        <dbReference type="ARBA" id="ARBA00023065"/>
    </source>
</evidence>
<feature type="transmembrane region" description="Helical" evidence="8">
    <location>
        <begin position="28"/>
        <end position="49"/>
    </location>
</feature>
<dbReference type="Proteomes" id="UP000697710">
    <property type="component" value="Unassembled WGS sequence"/>
</dbReference>
<dbReference type="SUPFAM" id="SSF81324">
    <property type="entry name" value="Voltage-gated potassium channels"/>
    <property type="match status" value="1"/>
</dbReference>
<dbReference type="GO" id="GO:0005886">
    <property type="term" value="C:plasma membrane"/>
    <property type="evidence" value="ECO:0007669"/>
    <property type="project" value="UniProtKB-SubCell"/>
</dbReference>
<keyword evidence="3 8" id="KW-0812">Transmembrane</keyword>
<accession>A0A956RMJ7</accession>
<dbReference type="Gene3D" id="3.40.50.720">
    <property type="entry name" value="NAD(P)-binding Rossmann-like Domain"/>
    <property type="match status" value="1"/>
</dbReference>
<feature type="domain" description="RCK C-terminal" evidence="10">
    <location>
        <begin position="267"/>
        <end position="351"/>
    </location>
</feature>
<keyword evidence="4 8" id="KW-1133">Transmembrane helix</keyword>
<dbReference type="InterPro" id="IPR003148">
    <property type="entry name" value="RCK_N"/>
</dbReference>
<dbReference type="InterPro" id="IPR006037">
    <property type="entry name" value="RCK_C"/>
</dbReference>
<comment type="subcellular location">
    <subcellularLocation>
        <location evidence="1">Cell membrane</location>
        <topology evidence="1">Multi-pass membrane protein</topology>
    </subcellularLocation>
</comment>
<feature type="domain" description="RCK N-terminal" evidence="9">
    <location>
        <begin position="128"/>
        <end position="245"/>
    </location>
</feature>
<dbReference type="Gene3D" id="3.30.70.1450">
    <property type="entry name" value="Regulator of K+ conductance, C-terminal domain"/>
    <property type="match status" value="1"/>
</dbReference>
<dbReference type="PROSITE" id="PS51202">
    <property type="entry name" value="RCK_C"/>
    <property type="match status" value="1"/>
</dbReference>
<dbReference type="PROSITE" id="PS51201">
    <property type="entry name" value="RCK_N"/>
    <property type="match status" value="1"/>
</dbReference>
<dbReference type="SUPFAM" id="SSF116726">
    <property type="entry name" value="TrkA C-terminal domain-like"/>
    <property type="match status" value="1"/>
</dbReference>
<reference evidence="11" key="1">
    <citation type="submission" date="2020-04" db="EMBL/GenBank/DDBJ databases">
        <authorList>
            <person name="Zhang T."/>
        </authorList>
    </citation>
    <scope>NUCLEOTIDE SEQUENCE</scope>
    <source>
        <strain evidence="11">HKST-UBA01</strain>
    </source>
</reference>
<evidence type="ECO:0000313" key="12">
    <source>
        <dbReference type="Proteomes" id="UP000697710"/>
    </source>
</evidence>
<dbReference type="Pfam" id="PF02254">
    <property type="entry name" value="TrkA_N"/>
    <property type="match status" value="1"/>
</dbReference>
<dbReference type="PANTHER" id="PTHR43833:SF9">
    <property type="entry name" value="POTASSIUM CHANNEL PROTEIN YUGO-RELATED"/>
    <property type="match status" value="1"/>
</dbReference>
<evidence type="ECO:0000259" key="9">
    <source>
        <dbReference type="PROSITE" id="PS51201"/>
    </source>
</evidence>
<evidence type="ECO:0000259" key="10">
    <source>
        <dbReference type="PROSITE" id="PS51202"/>
    </source>
</evidence>
<keyword evidence="5" id="KW-0406">Ion transport</keyword>
<evidence type="ECO:0000313" key="11">
    <source>
        <dbReference type="EMBL" id="MCA9726133.1"/>
    </source>
</evidence>
<organism evidence="11 12">
    <name type="scientific">Eiseniibacteriota bacterium</name>
    <dbReference type="NCBI Taxonomy" id="2212470"/>
    <lineage>
        <taxon>Bacteria</taxon>
        <taxon>Candidatus Eiseniibacteriota</taxon>
    </lineage>
</organism>
<name>A0A956RMJ7_UNCEI</name>
<keyword evidence="2" id="KW-0813">Transport</keyword>
<dbReference type="Pfam" id="PF02080">
    <property type="entry name" value="TrkA_C"/>
    <property type="match status" value="1"/>
</dbReference>
<dbReference type="AlphaFoldDB" id="A0A956RMJ7"/>
<dbReference type="EMBL" id="JAGQHR010000005">
    <property type="protein sequence ID" value="MCA9726133.1"/>
    <property type="molecule type" value="Genomic_DNA"/>
</dbReference>
<proteinExistence type="predicted"/>
<evidence type="ECO:0000256" key="3">
    <source>
        <dbReference type="ARBA" id="ARBA00022692"/>
    </source>
</evidence>